<feature type="compositionally biased region" description="Pro residues" evidence="1">
    <location>
        <begin position="1"/>
        <end position="17"/>
    </location>
</feature>
<evidence type="ECO:0000313" key="4">
    <source>
        <dbReference type="Proteomes" id="UP000734823"/>
    </source>
</evidence>
<keyword evidence="2" id="KW-0812">Transmembrane</keyword>
<dbReference type="Gene3D" id="3.10.450.50">
    <property type="match status" value="1"/>
</dbReference>
<evidence type="ECO:0000313" key="3">
    <source>
        <dbReference type="EMBL" id="MBC6447845.1"/>
    </source>
</evidence>
<feature type="compositionally biased region" description="Low complexity" evidence="1">
    <location>
        <begin position="18"/>
        <end position="47"/>
    </location>
</feature>
<keyword evidence="2" id="KW-1133">Transmembrane helix</keyword>
<accession>A0ABR7L597</accession>
<keyword evidence="2" id="KW-0472">Membrane</keyword>
<feature type="region of interest" description="Disordered" evidence="1">
    <location>
        <begin position="1"/>
        <end position="102"/>
    </location>
</feature>
<keyword evidence="4" id="KW-1185">Reference proteome</keyword>
<dbReference type="EMBL" id="JABVED010000005">
    <property type="protein sequence ID" value="MBC6447845.1"/>
    <property type="molecule type" value="Genomic_DNA"/>
</dbReference>
<proteinExistence type="predicted"/>
<comment type="caution">
    <text evidence="3">The sequence shown here is derived from an EMBL/GenBank/DDBJ whole genome shotgun (WGS) entry which is preliminary data.</text>
</comment>
<sequence>MSQPPQPGGYPFPPQPGGDPQQPGGFPQQGGHPQQGGYPQQQGGFPQPGQPQPGQPQPGGYPQQGGFPQSGEFQQQGGYPQQQPYGQPGGYPQQYGQPYGAPQKKNNKPLIFGAIGVVVVGVVVTLILVLTGGSGPQATTEALIDAFIDKDVAAANALMCDAKDHLPAEAFKESSQFIPTDIKIIDVQENGDTAKVKVEATIAGEKDTNTFDLRKKDGDWCVDDL</sequence>
<dbReference type="Proteomes" id="UP000734823">
    <property type="component" value="Unassembled WGS sequence"/>
</dbReference>
<feature type="compositionally biased region" description="Low complexity" evidence="1">
    <location>
        <begin position="58"/>
        <end position="100"/>
    </location>
</feature>
<dbReference type="RefSeq" id="WP_187220336.1">
    <property type="nucleotide sequence ID" value="NZ_JABVED010000005.1"/>
</dbReference>
<feature type="transmembrane region" description="Helical" evidence="2">
    <location>
        <begin position="110"/>
        <end position="130"/>
    </location>
</feature>
<reference evidence="3 4" key="1">
    <citation type="submission" date="2020-06" db="EMBL/GenBank/DDBJ databases">
        <title>Actinokineospora xiongansis sp. nov., isolated from soil of Baiyangdian.</title>
        <authorList>
            <person name="Zhang X."/>
        </authorList>
    </citation>
    <scope>NUCLEOTIDE SEQUENCE [LARGE SCALE GENOMIC DNA]</scope>
    <source>
        <strain evidence="3 4">HBU206404</strain>
    </source>
</reference>
<protein>
    <submittedName>
        <fullName evidence="3">DUF4878 domain-containing protein</fullName>
    </submittedName>
</protein>
<evidence type="ECO:0000256" key="1">
    <source>
        <dbReference type="SAM" id="MobiDB-lite"/>
    </source>
</evidence>
<organism evidence="3 4">
    <name type="scientific">Actinokineospora xionganensis</name>
    <dbReference type="NCBI Taxonomy" id="2684470"/>
    <lineage>
        <taxon>Bacteria</taxon>
        <taxon>Bacillati</taxon>
        <taxon>Actinomycetota</taxon>
        <taxon>Actinomycetes</taxon>
        <taxon>Pseudonocardiales</taxon>
        <taxon>Pseudonocardiaceae</taxon>
        <taxon>Actinokineospora</taxon>
    </lineage>
</organism>
<name>A0ABR7L597_9PSEU</name>
<evidence type="ECO:0000256" key="2">
    <source>
        <dbReference type="SAM" id="Phobius"/>
    </source>
</evidence>
<gene>
    <name evidence="3" type="ORF">GPZ80_11755</name>
</gene>